<reference evidence="2" key="1">
    <citation type="journal article" date="2023" name="Mol. Phylogenet. Evol.">
        <title>Genome-scale phylogeny and comparative genomics of the fungal order Sordariales.</title>
        <authorList>
            <person name="Hensen N."/>
            <person name="Bonometti L."/>
            <person name="Westerberg I."/>
            <person name="Brannstrom I.O."/>
            <person name="Guillou S."/>
            <person name="Cros-Aarteil S."/>
            <person name="Calhoun S."/>
            <person name="Haridas S."/>
            <person name="Kuo A."/>
            <person name="Mondo S."/>
            <person name="Pangilinan J."/>
            <person name="Riley R."/>
            <person name="LaButti K."/>
            <person name="Andreopoulos B."/>
            <person name="Lipzen A."/>
            <person name="Chen C."/>
            <person name="Yan M."/>
            <person name="Daum C."/>
            <person name="Ng V."/>
            <person name="Clum A."/>
            <person name="Steindorff A."/>
            <person name="Ohm R.A."/>
            <person name="Martin F."/>
            <person name="Silar P."/>
            <person name="Natvig D.O."/>
            <person name="Lalanne C."/>
            <person name="Gautier V."/>
            <person name="Ament-Velasquez S.L."/>
            <person name="Kruys A."/>
            <person name="Hutchinson M.I."/>
            <person name="Powell A.J."/>
            <person name="Barry K."/>
            <person name="Miller A.N."/>
            <person name="Grigoriev I.V."/>
            <person name="Debuchy R."/>
            <person name="Gladieux P."/>
            <person name="Hiltunen Thoren M."/>
            <person name="Johannesson H."/>
        </authorList>
    </citation>
    <scope>NUCLEOTIDE SEQUENCE</scope>
    <source>
        <strain evidence="2">CBS 958.72</strain>
    </source>
</reference>
<evidence type="ECO:0000313" key="3">
    <source>
        <dbReference type="Proteomes" id="UP001287356"/>
    </source>
</evidence>
<evidence type="ECO:0000259" key="1">
    <source>
        <dbReference type="Pfam" id="PF20150"/>
    </source>
</evidence>
<dbReference type="AlphaFoldDB" id="A0AAE0KFQ8"/>
<comment type="caution">
    <text evidence="2">The sequence shown here is derived from an EMBL/GenBank/DDBJ whole genome shotgun (WGS) entry which is preliminary data.</text>
</comment>
<feature type="domain" description="2EXR" evidence="1">
    <location>
        <begin position="67"/>
        <end position="161"/>
    </location>
</feature>
<dbReference type="Pfam" id="PF20150">
    <property type="entry name" value="2EXR"/>
    <property type="match status" value="1"/>
</dbReference>
<proteinExistence type="predicted"/>
<organism evidence="2 3">
    <name type="scientific">Lasiosphaeria ovina</name>
    <dbReference type="NCBI Taxonomy" id="92902"/>
    <lineage>
        <taxon>Eukaryota</taxon>
        <taxon>Fungi</taxon>
        <taxon>Dikarya</taxon>
        <taxon>Ascomycota</taxon>
        <taxon>Pezizomycotina</taxon>
        <taxon>Sordariomycetes</taxon>
        <taxon>Sordariomycetidae</taxon>
        <taxon>Sordariales</taxon>
        <taxon>Lasiosphaeriaceae</taxon>
        <taxon>Lasiosphaeria</taxon>
    </lineage>
</organism>
<sequence length="279" mass="32194">MSLPLVHHVRRCRKYGRDDIALAVSGCQTFRYSGQLPVNIDMGSIINYIKSWTVAPPPEEAARPKTFYPFPRLPPELRNAIWECTMDPRDVVFHRRDEYTEHPYLYSPTPIPGALHACREARTLLTSDEHHYFAAFGAPVAEVDGKLVVRYTWVAFSVDTVHVPDRVMPDDDYAPYALLLRSVHVYARNPDYFAEKCAGCVGTLKVAGSVVIHAQEPFAARWGSWFMVMEFVHKALQVRPMIFEDPPDVFVRLIDSRGYEMNSKNYKWLAWQHRNRIRP</sequence>
<dbReference type="Proteomes" id="UP001287356">
    <property type="component" value="Unassembled WGS sequence"/>
</dbReference>
<keyword evidence="3" id="KW-1185">Reference proteome</keyword>
<dbReference type="PANTHER" id="PTHR35910">
    <property type="entry name" value="2EXR DOMAIN-CONTAINING PROTEIN"/>
    <property type="match status" value="1"/>
</dbReference>
<accession>A0AAE0KFQ8</accession>
<evidence type="ECO:0000313" key="2">
    <source>
        <dbReference type="EMBL" id="KAK3375634.1"/>
    </source>
</evidence>
<dbReference type="EMBL" id="JAULSN010000003">
    <property type="protein sequence ID" value="KAK3375634.1"/>
    <property type="molecule type" value="Genomic_DNA"/>
</dbReference>
<dbReference type="InterPro" id="IPR045518">
    <property type="entry name" value="2EXR"/>
</dbReference>
<name>A0AAE0KFQ8_9PEZI</name>
<dbReference type="PANTHER" id="PTHR35910:SF1">
    <property type="entry name" value="2EXR DOMAIN-CONTAINING PROTEIN"/>
    <property type="match status" value="1"/>
</dbReference>
<reference evidence="2" key="2">
    <citation type="submission" date="2023-06" db="EMBL/GenBank/DDBJ databases">
        <authorList>
            <consortium name="Lawrence Berkeley National Laboratory"/>
            <person name="Haridas S."/>
            <person name="Hensen N."/>
            <person name="Bonometti L."/>
            <person name="Westerberg I."/>
            <person name="Brannstrom I.O."/>
            <person name="Guillou S."/>
            <person name="Cros-Aarteil S."/>
            <person name="Calhoun S."/>
            <person name="Kuo A."/>
            <person name="Mondo S."/>
            <person name="Pangilinan J."/>
            <person name="Riley R."/>
            <person name="Labutti K."/>
            <person name="Andreopoulos B."/>
            <person name="Lipzen A."/>
            <person name="Chen C."/>
            <person name="Yanf M."/>
            <person name="Daum C."/>
            <person name="Ng V."/>
            <person name="Clum A."/>
            <person name="Steindorff A."/>
            <person name="Ohm R."/>
            <person name="Martin F."/>
            <person name="Silar P."/>
            <person name="Natvig D."/>
            <person name="Lalanne C."/>
            <person name="Gautier V."/>
            <person name="Ament-Velasquez S.L."/>
            <person name="Kruys A."/>
            <person name="Hutchinson M.I."/>
            <person name="Powell A.J."/>
            <person name="Barry K."/>
            <person name="Miller A.N."/>
            <person name="Grigoriev I.V."/>
            <person name="Debuchy R."/>
            <person name="Gladieux P."/>
            <person name="Thoren M.H."/>
            <person name="Johannesson H."/>
        </authorList>
    </citation>
    <scope>NUCLEOTIDE SEQUENCE</scope>
    <source>
        <strain evidence="2">CBS 958.72</strain>
    </source>
</reference>
<gene>
    <name evidence="2" type="ORF">B0T24DRAFT_664792</name>
</gene>
<protein>
    <recommendedName>
        <fullName evidence="1">2EXR domain-containing protein</fullName>
    </recommendedName>
</protein>